<evidence type="ECO:0000313" key="1">
    <source>
        <dbReference type="EMBL" id="CAE6534589.1"/>
    </source>
</evidence>
<organism evidence="1 2">
    <name type="scientific">Rhizoctonia solani</name>
    <dbReference type="NCBI Taxonomy" id="456999"/>
    <lineage>
        <taxon>Eukaryota</taxon>
        <taxon>Fungi</taxon>
        <taxon>Dikarya</taxon>
        <taxon>Basidiomycota</taxon>
        <taxon>Agaricomycotina</taxon>
        <taxon>Agaricomycetes</taxon>
        <taxon>Cantharellales</taxon>
        <taxon>Ceratobasidiaceae</taxon>
        <taxon>Rhizoctonia</taxon>
    </lineage>
</organism>
<comment type="caution">
    <text evidence="1">The sequence shown here is derived from an EMBL/GenBank/DDBJ whole genome shotgun (WGS) entry which is preliminary data.</text>
</comment>
<evidence type="ECO:0000313" key="2">
    <source>
        <dbReference type="Proteomes" id="UP000663850"/>
    </source>
</evidence>
<dbReference type="EMBL" id="CAJMWZ010007228">
    <property type="protein sequence ID" value="CAE6534589.1"/>
    <property type="molecule type" value="Genomic_DNA"/>
</dbReference>
<protein>
    <submittedName>
        <fullName evidence="1">Uncharacterized protein</fullName>
    </submittedName>
</protein>
<name>A0A8H3DNV5_9AGAM</name>
<proteinExistence type="predicted"/>
<dbReference type="Proteomes" id="UP000663850">
    <property type="component" value="Unassembled WGS sequence"/>
</dbReference>
<reference evidence="1" key="1">
    <citation type="submission" date="2021-01" db="EMBL/GenBank/DDBJ databases">
        <authorList>
            <person name="Kaushik A."/>
        </authorList>
    </citation>
    <scope>NUCLEOTIDE SEQUENCE</scope>
    <source>
        <strain evidence="1">Type strain: AG8-Rh-89/</strain>
    </source>
</reference>
<accession>A0A8H3DNV5</accession>
<gene>
    <name evidence="1" type="ORF">RDB_LOCUS137507</name>
</gene>
<sequence length="83" mass="9082">MPPDTIQHAEIMVHGQSTSPAPLECTHAQSTENIDLIYTTAFEMLDFAQEDNGLPSPDPHNLACPPNTIRHAEITAHTHPAFP</sequence>
<dbReference type="AlphaFoldDB" id="A0A8H3DNV5"/>